<dbReference type="Pfam" id="PF08239">
    <property type="entry name" value="SH3_3"/>
    <property type="match status" value="1"/>
</dbReference>
<name>A0AB37UGB6_9CYAN</name>
<dbReference type="InterPro" id="IPR003646">
    <property type="entry name" value="SH3-like_bac-type"/>
</dbReference>
<proteinExistence type="predicted"/>
<dbReference type="PANTHER" id="PTHR34408:SF1">
    <property type="entry name" value="GLYCOSYL HYDROLASE FAMILY 19 DOMAIN-CONTAINING PROTEIN HI_1415"/>
    <property type="match status" value="1"/>
</dbReference>
<organism evidence="2 3">
    <name type="scientific">Chroococcidiopsis cubana SAG 39.79</name>
    <dbReference type="NCBI Taxonomy" id="388085"/>
    <lineage>
        <taxon>Bacteria</taxon>
        <taxon>Bacillati</taxon>
        <taxon>Cyanobacteriota</taxon>
        <taxon>Cyanophyceae</taxon>
        <taxon>Chroococcidiopsidales</taxon>
        <taxon>Chroococcidiopsidaceae</taxon>
        <taxon>Chroococcidiopsis</taxon>
    </lineage>
</organism>
<dbReference type="InterPro" id="IPR052354">
    <property type="entry name" value="Cell_Wall_Dynamics_Protein"/>
</dbReference>
<dbReference type="AlphaFoldDB" id="A0AB37UGB6"/>
<comment type="caution">
    <text evidence="2">The sequence shown here is derived from an EMBL/GenBank/DDBJ whole genome shotgun (WGS) entry which is preliminary data.</text>
</comment>
<feature type="domain" description="SH3b" evidence="1">
    <location>
        <begin position="147"/>
        <end position="189"/>
    </location>
</feature>
<evidence type="ECO:0000259" key="1">
    <source>
        <dbReference type="Pfam" id="PF08239"/>
    </source>
</evidence>
<evidence type="ECO:0000313" key="3">
    <source>
        <dbReference type="Proteomes" id="UP000282574"/>
    </source>
</evidence>
<keyword evidence="3" id="KW-1185">Reference proteome</keyword>
<dbReference type="Proteomes" id="UP000282574">
    <property type="component" value="Unassembled WGS sequence"/>
</dbReference>
<dbReference type="PANTHER" id="PTHR34408">
    <property type="entry name" value="FAMILY PROTEIN, PUTATIVE-RELATED"/>
    <property type="match status" value="1"/>
</dbReference>
<dbReference type="Gene3D" id="2.30.30.40">
    <property type="entry name" value="SH3 Domains"/>
    <property type="match status" value="2"/>
</dbReference>
<dbReference type="EMBL" id="RSCK01000043">
    <property type="protein sequence ID" value="RUT10395.1"/>
    <property type="molecule type" value="Genomic_DNA"/>
</dbReference>
<gene>
    <name evidence="2" type="ORF">DSM107010_42830</name>
</gene>
<evidence type="ECO:0000313" key="2">
    <source>
        <dbReference type="EMBL" id="RUT10395.1"/>
    </source>
</evidence>
<sequence>MVFMSQKNSPKEYSALTIPFLTAAILVTPMLSVSAIELQNSTSSSSNSTLASIIGTQIAQQSYSCHQVIAQRGLYVREKPTVYSNAVGIVAYGRNVEVAGGITNNWVPISAPLKGYVYADWIGRCQAKAPPPSSCRRVVANRGISARQEPSSDSKVVGYISSGRRVILTGRGANGWVPISIPFKGYVPSAQLVYCRNFPG</sequence>
<reference evidence="2 3" key="1">
    <citation type="journal article" date="2019" name="Genome Biol. Evol.">
        <title>Day and night: Metabolic profiles and evolutionary relationships of six axenic non-marine cyanobacteria.</title>
        <authorList>
            <person name="Will S.E."/>
            <person name="Henke P."/>
            <person name="Boedeker C."/>
            <person name="Huang S."/>
            <person name="Brinkmann H."/>
            <person name="Rohde M."/>
            <person name="Jarek M."/>
            <person name="Friedl T."/>
            <person name="Seufert S."/>
            <person name="Schumacher M."/>
            <person name="Overmann J."/>
            <person name="Neumann-Schaal M."/>
            <person name="Petersen J."/>
        </authorList>
    </citation>
    <scope>NUCLEOTIDE SEQUENCE [LARGE SCALE GENOMIC DNA]</scope>
    <source>
        <strain evidence="2 3">SAG 39.79</strain>
    </source>
</reference>
<accession>A0AB37UGB6</accession>
<protein>
    <recommendedName>
        <fullName evidence="1">SH3b domain-containing protein</fullName>
    </recommendedName>
</protein>